<feature type="transmembrane region" description="Helical" evidence="2">
    <location>
        <begin position="104"/>
        <end position="124"/>
    </location>
</feature>
<reference evidence="3 4" key="1">
    <citation type="submission" date="2021-02" db="EMBL/GenBank/DDBJ databases">
        <title>Leptospira ainlahdjerensis sp. nov., Leptospira ainazelensis sp. nov., Leptospira abararensis sp. nov. and Leptospira chreensis sp. nov., four new species isolated from water sources in Algeria.</title>
        <authorList>
            <person name="Amara Korba A."/>
            <person name="Kainiu M."/>
            <person name="Vincent A.T."/>
            <person name="Mariet J.-F."/>
            <person name="Veyrier F.J."/>
            <person name="Goarant C."/>
            <person name="Picardeau M."/>
        </authorList>
    </citation>
    <scope>NUCLEOTIDE SEQUENCE [LARGE SCALE GENOMIC DNA]</scope>
    <source>
        <strain evidence="3 4">201903070</strain>
    </source>
</reference>
<dbReference type="Proteomes" id="UP000724686">
    <property type="component" value="Unassembled WGS sequence"/>
</dbReference>
<organism evidence="3 4">
    <name type="scientific">Leptospira ainlahdjerensis</name>
    <dbReference type="NCBI Taxonomy" id="2810033"/>
    <lineage>
        <taxon>Bacteria</taxon>
        <taxon>Pseudomonadati</taxon>
        <taxon>Spirochaetota</taxon>
        <taxon>Spirochaetia</taxon>
        <taxon>Leptospirales</taxon>
        <taxon>Leptospiraceae</taxon>
        <taxon>Leptospira</taxon>
    </lineage>
</organism>
<dbReference type="RefSeq" id="WP_205278817.1">
    <property type="nucleotide sequence ID" value="NZ_JAFFPU010000024.1"/>
</dbReference>
<feature type="transmembrane region" description="Helical" evidence="2">
    <location>
        <begin position="488"/>
        <end position="507"/>
    </location>
</feature>
<gene>
    <name evidence="3" type="ORF">JWG45_05805</name>
</gene>
<feature type="transmembrane region" description="Helical" evidence="2">
    <location>
        <begin position="342"/>
        <end position="360"/>
    </location>
</feature>
<feature type="transmembrane region" description="Helical" evidence="2">
    <location>
        <begin position="12"/>
        <end position="29"/>
    </location>
</feature>
<evidence type="ECO:0000256" key="1">
    <source>
        <dbReference type="SAM" id="MobiDB-lite"/>
    </source>
</evidence>
<feature type="transmembrane region" description="Helical" evidence="2">
    <location>
        <begin position="131"/>
        <end position="149"/>
    </location>
</feature>
<protein>
    <recommendedName>
        <fullName evidence="5">Dolichyl-phosphate-mannose--protein mannosyltransferase</fullName>
    </recommendedName>
</protein>
<feature type="transmembrane region" description="Helical" evidence="2">
    <location>
        <begin position="404"/>
        <end position="425"/>
    </location>
</feature>
<comment type="caution">
    <text evidence="3">The sequence shown here is derived from an EMBL/GenBank/DDBJ whole genome shotgun (WGS) entry which is preliminary data.</text>
</comment>
<feature type="transmembrane region" description="Helical" evidence="2">
    <location>
        <begin position="273"/>
        <end position="289"/>
    </location>
</feature>
<evidence type="ECO:0008006" key="5">
    <source>
        <dbReference type="Google" id="ProtNLM"/>
    </source>
</evidence>
<dbReference type="EMBL" id="JAFFPU010000024">
    <property type="protein sequence ID" value="MBM9576667.1"/>
    <property type="molecule type" value="Genomic_DNA"/>
</dbReference>
<keyword evidence="2" id="KW-1133">Transmembrane helix</keyword>
<feature type="transmembrane region" description="Helical" evidence="2">
    <location>
        <begin position="461"/>
        <end position="481"/>
    </location>
</feature>
<accession>A0ABS2U8G4</accession>
<feature type="transmembrane region" description="Helical" evidence="2">
    <location>
        <begin position="301"/>
        <end position="319"/>
    </location>
</feature>
<sequence length="642" mass="74692">MQFSDPFRFSKFLSNGLFLPQFVILGIYFRKLYFKFLTFCPNQNFLTWDPDARLVTSIRFAEAFRSFDLWTVLRLTFDSPTWPVLRNFPEALIVSFFGTGGTPVSLFTFAELIVLFCVVPWILFRFTEKRSWIATAFLFPIVWGGLLQNPGWMHYTFSGMLEVQGGLFYLPAILAFWELQKHFSSEKDSNFSSEENSKYEKDRASNGEKAPNVDSYSPWFLFFSVNLLFHTKYPYGYIFVFFGILFISFFRFPETKSLTFKIWNVYRNDFKKLTPIFLGFFLIFVSAFFSKEILTGKTKGVLRYAGVLIFWISLSRSLWKEFYPSLKKKEAGPPFYVSISPIWKYFWTFCILPIGSWVLLHPDRFLSSSSTIGHAQGAGLMPGQSDGSVFSLTYFQEILENSSYVPYGGTLLLSGLFLGFCFGIFDYKKNKRISASFFLILSILISILGLTLMTPNHQHRHVYHLYPAMFVSIGIFCYETFVSEKFRFFSVAIYSFFIIFGAGYSVYNHHSVWERTNLCFSGVDSSLFYMAKDAEDVFKKNLNRPSVFWNRLPLEHHNRPDLTLSFFRAGFLNRQEVRERQKKEEFNSEKNLLSKPDWFIAAPSCEEIEGNLWSSEVEPKFSKEVEQFPIRGACIVKVKGVP</sequence>
<keyword evidence="2" id="KW-0812">Transmembrane</keyword>
<evidence type="ECO:0000256" key="2">
    <source>
        <dbReference type="SAM" id="Phobius"/>
    </source>
</evidence>
<evidence type="ECO:0000313" key="3">
    <source>
        <dbReference type="EMBL" id="MBM9576667.1"/>
    </source>
</evidence>
<feature type="region of interest" description="Disordered" evidence="1">
    <location>
        <begin position="188"/>
        <end position="210"/>
    </location>
</feature>
<keyword evidence="2" id="KW-0472">Membrane</keyword>
<feature type="transmembrane region" description="Helical" evidence="2">
    <location>
        <begin position="437"/>
        <end position="455"/>
    </location>
</feature>
<evidence type="ECO:0000313" key="4">
    <source>
        <dbReference type="Proteomes" id="UP000724686"/>
    </source>
</evidence>
<feature type="transmembrane region" description="Helical" evidence="2">
    <location>
        <begin position="235"/>
        <end position="252"/>
    </location>
</feature>
<feature type="compositionally biased region" description="Basic and acidic residues" evidence="1">
    <location>
        <begin position="188"/>
        <end position="206"/>
    </location>
</feature>
<proteinExistence type="predicted"/>
<keyword evidence="4" id="KW-1185">Reference proteome</keyword>
<name>A0ABS2U8G4_9LEPT</name>